<reference evidence="2" key="1">
    <citation type="submission" date="2020-08" db="EMBL/GenBank/DDBJ databases">
        <title>Multicomponent nature underlies the extraordinary mechanical properties of spider dragline silk.</title>
        <authorList>
            <person name="Kono N."/>
            <person name="Nakamura H."/>
            <person name="Mori M."/>
            <person name="Yoshida Y."/>
            <person name="Ohtoshi R."/>
            <person name="Malay A.D."/>
            <person name="Moran D.A.P."/>
            <person name="Tomita M."/>
            <person name="Numata K."/>
            <person name="Arakawa K."/>
        </authorList>
    </citation>
    <scope>NUCLEOTIDE SEQUENCE</scope>
</reference>
<dbReference type="EMBL" id="BMAW01060662">
    <property type="protein sequence ID" value="GFT27373.1"/>
    <property type="molecule type" value="Genomic_DNA"/>
</dbReference>
<dbReference type="AlphaFoldDB" id="A0A8X6NR43"/>
<accession>A0A8X6NR43</accession>
<dbReference type="Proteomes" id="UP000887013">
    <property type="component" value="Unassembled WGS sequence"/>
</dbReference>
<comment type="caution">
    <text evidence="2">The sequence shown here is derived from an EMBL/GenBank/DDBJ whole genome shotgun (WGS) entry which is preliminary data.</text>
</comment>
<proteinExistence type="predicted"/>
<protein>
    <submittedName>
        <fullName evidence="2">Uncharacterized protein</fullName>
    </submittedName>
</protein>
<sequence>MSGTNSQWKSSREEIRFDLLPAVSPNIRQGQTPPAKVLKRCIHLYRDTFTTTHSTQIHAFQTALYGRFCGAIHHPIGIVPLPPFHNESGGLPPFTSFPPHSEWGGGRRIISAAAEEAVGTRAGGSPEMRANRNSSITPDPASITEASGKLSSPKSGIAWRWWKARSRRQR</sequence>
<name>A0A8X6NR43_NEPPI</name>
<keyword evidence="3" id="KW-1185">Reference proteome</keyword>
<feature type="region of interest" description="Disordered" evidence="1">
    <location>
        <begin position="118"/>
        <end position="155"/>
    </location>
</feature>
<gene>
    <name evidence="2" type="ORF">NPIL_312301</name>
</gene>
<evidence type="ECO:0000256" key="1">
    <source>
        <dbReference type="SAM" id="MobiDB-lite"/>
    </source>
</evidence>
<organism evidence="2 3">
    <name type="scientific">Nephila pilipes</name>
    <name type="common">Giant wood spider</name>
    <name type="synonym">Nephila maculata</name>
    <dbReference type="NCBI Taxonomy" id="299642"/>
    <lineage>
        <taxon>Eukaryota</taxon>
        <taxon>Metazoa</taxon>
        <taxon>Ecdysozoa</taxon>
        <taxon>Arthropoda</taxon>
        <taxon>Chelicerata</taxon>
        <taxon>Arachnida</taxon>
        <taxon>Araneae</taxon>
        <taxon>Araneomorphae</taxon>
        <taxon>Entelegynae</taxon>
        <taxon>Araneoidea</taxon>
        <taxon>Nephilidae</taxon>
        <taxon>Nephila</taxon>
    </lineage>
</organism>
<evidence type="ECO:0000313" key="3">
    <source>
        <dbReference type="Proteomes" id="UP000887013"/>
    </source>
</evidence>
<dbReference type="OrthoDB" id="10514363at2759"/>
<evidence type="ECO:0000313" key="2">
    <source>
        <dbReference type="EMBL" id="GFT27373.1"/>
    </source>
</evidence>